<feature type="transmembrane region" description="Helical" evidence="6">
    <location>
        <begin position="254"/>
        <end position="280"/>
    </location>
</feature>
<reference evidence="7 8" key="1">
    <citation type="submission" date="2017-06" db="EMBL/GenBank/DDBJ databases">
        <authorList>
            <consortium name="Pathogen Informatics"/>
        </authorList>
    </citation>
    <scope>NUCLEOTIDE SEQUENCE [LARGE SCALE GENOMIC DNA]</scope>
    <source>
        <strain evidence="7 8">NCTC12018</strain>
    </source>
</reference>
<comment type="subcellular location">
    <subcellularLocation>
        <location evidence="1">Membrane</location>
        <topology evidence="1">Multi-pass membrane protein</topology>
    </subcellularLocation>
</comment>
<feature type="transmembrane region" description="Helical" evidence="6">
    <location>
        <begin position="74"/>
        <end position="92"/>
    </location>
</feature>
<sequence>MKKLINWLIPIILGVGLWFVPTPEGLTPQSWHLFAIFVATIAGFITQPLPIGGVSIIVITVAALTGTLKISEGLSGFSDTSIWLIVGAFLFSRGFIKTGLGKRIAYNLISAFGSSSLRLAYALALSDLILAPATPSNTARVGGVIMPITTSLAKAFGSEPQNGARKIGSFLMQSIYQVNTITSAMFQTSMAGNTLVAALALQSFGIGITWGDWAMAAIVPGLIALLIMPYFIYKAYPPEIKDAREAQQMIRQELKALGSMSFQEWVMLGVFILALVLWATSQFTQLHATVVAFIGISILLATGVLIWDDVKSEKGAWDTLVWMGTLMAFAGFLSKLGFIKWATVLVGGYIPEGSWVIAFIVAVVVNTYAHYVFASLTAHISAMFVAFSAIAISAGAPPMLTLLMIAFTSNLCMSLTHYAAGPSPVIFNTGYVPQNTWWKLGFFTSVINLIIFIGIGSAWMKLIGMW</sequence>
<gene>
    <name evidence="7" type="primary">ybhI_1</name>
    <name evidence="7" type="ORF">SAMEA44547418_00759</name>
</gene>
<dbReference type="RefSeq" id="WP_095065754.1">
    <property type="nucleotide sequence ID" value="NZ_LT906470.1"/>
</dbReference>
<dbReference type="NCBIfam" id="TIGR00785">
    <property type="entry name" value="dass"/>
    <property type="match status" value="1"/>
</dbReference>
<keyword evidence="5 6" id="KW-0472">Membrane</keyword>
<feature type="transmembrane region" description="Helical" evidence="6">
    <location>
        <begin position="286"/>
        <end position="307"/>
    </location>
</feature>
<evidence type="ECO:0000256" key="4">
    <source>
        <dbReference type="ARBA" id="ARBA00022989"/>
    </source>
</evidence>
<dbReference type="PIRSF" id="PIRSF002457">
    <property type="entry name" value="DASS"/>
    <property type="match status" value="1"/>
</dbReference>
<feature type="transmembrane region" description="Helical" evidence="6">
    <location>
        <begin position="7"/>
        <end position="23"/>
    </location>
</feature>
<evidence type="ECO:0000313" key="8">
    <source>
        <dbReference type="Proteomes" id="UP000214973"/>
    </source>
</evidence>
<proteinExistence type="inferred from homology"/>
<name>A0A239YWJ6_9FIRM</name>
<dbReference type="EMBL" id="LT906470">
    <property type="protein sequence ID" value="SNV62604.1"/>
    <property type="molecule type" value="Genomic_DNA"/>
</dbReference>
<evidence type="ECO:0000256" key="6">
    <source>
        <dbReference type="SAM" id="Phobius"/>
    </source>
</evidence>
<feature type="transmembrane region" description="Helical" evidence="6">
    <location>
        <begin position="319"/>
        <end position="342"/>
    </location>
</feature>
<evidence type="ECO:0000256" key="2">
    <source>
        <dbReference type="ARBA" id="ARBA00007349"/>
    </source>
</evidence>
<comment type="similarity">
    <text evidence="2">Belongs to the SLC13A/DASS transporter (TC 2.A.47) family. DIT1 subfamily.</text>
</comment>
<protein>
    <submittedName>
        <fullName evidence="7">Inner membrane protein ybhI</fullName>
    </submittedName>
</protein>
<dbReference type="AlphaFoldDB" id="A0A239YWJ6"/>
<feature type="transmembrane region" description="Helical" evidence="6">
    <location>
        <begin position="354"/>
        <end position="387"/>
    </location>
</feature>
<feature type="transmembrane region" description="Helical" evidence="6">
    <location>
        <begin position="213"/>
        <end position="233"/>
    </location>
</feature>
<dbReference type="InterPro" id="IPR001898">
    <property type="entry name" value="SLC13A/DASS"/>
</dbReference>
<dbReference type="PANTHER" id="PTHR42826">
    <property type="entry name" value="DICARBOXYLATE TRANSPORTER 2.1, CHLOROPLASTIC"/>
    <property type="match status" value="1"/>
</dbReference>
<evidence type="ECO:0000256" key="3">
    <source>
        <dbReference type="ARBA" id="ARBA00022692"/>
    </source>
</evidence>
<dbReference type="Pfam" id="PF00939">
    <property type="entry name" value="Na_sulph_symp"/>
    <property type="match status" value="1"/>
</dbReference>
<dbReference type="GO" id="GO:0022857">
    <property type="term" value="F:transmembrane transporter activity"/>
    <property type="evidence" value="ECO:0007669"/>
    <property type="project" value="InterPro"/>
</dbReference>
<dbReference type="GO" id="GO:0016020">
    <property type="term" value="C:membrane"/>
    <property type="evidence" value="ECO:0007669"/>
    <property type="project" value="UniProtKB-SubCell"/>
</dbReference>
<keyword evidence="3 6" id="KW-0812">Transmembrane</keyword>
<feature type="transmembrane region" description="Helical" evidence="6">
    <location>
        <begin position="29"/>
        <end position="46"/>
    </location>
</feature>
<accession>A0A239YWJ6</accession>
<evidence type="ECO:0000256" key="1">
    <source>
        <dbReference type="ARBA" id="ARBA00004141"/>
    </source>
</evidence>
<evidence type="ECO:0000256" key="5">
    <source>
        <dbReference type="ARBA" id="ARBA00023136"/>
    </source>
</evidence>
<keyword evidence="4 6" id="KW-1133">Transmembrane helix</keyword>
<keyword evidence="8" id="KW-1185">Reference proteome</keyword>
<evidence type="ECO:0000313" key="7">
    <source>
        <dbReference type="EMBL" id="SNV62604.1"/>
    </source>
</evidence>
<organism evidence="7 8">
    <name type="scientific">Veillonella rodentium</name>
    <dbReference type="NCBI Taxonomy" id="248315"/>
    <lineage>
        <taxon>Bacteria</taxon>
        <taxon>Bacillati</taxon>
        <taxon>Bacillota</taxon>
        <taxon>Negativicutes</taxon>
        <taxon>Veillonellales</taxon>
        <taxon>Veillonellaceae</taxon>
        <taxon>Veillonella</taxon>
    </lineage>
</organism>
<dbReference type="InterPro" id="IPR030676">
    <property type="entry name" value="CitT-rel"/>
</dbReference>
<feature type="transmembrane region" description="Helical" evidence="6">
    <location>
        <begin position="440"/>
        <end position="460"/>
    </location>
</feature>
<feature type="transmembrane region" description="Helical" evidence="6">
    <location>
        <begin position="178"/>
        <end position="201"/>
    </location>
</feature>
<dbReference type="Proteomes" id="UP000214973">
    <property type="component" value="Chromosome 1"/>
</dbReference>
<dbReference type="KEGG" id="vrm:44547418_00759"/>